<keyword evidence="3" id="KW-1015">Disulfide bond</keyword>
<evidence type="ECO:0000256" key="2">
    <source>
        <dbReference type="ARBA" id="ARBA00022748"/>
    </source>
</evidence>
<feature type="signal peptide" evidence="5">
    <location>
        <begin position="1"/>
        <end position="18"/>
    </location>
</feature>
<dbReference type="CDD" id="cd02966">
    <property type="entry name" value="TlpA_like_family"/>
    <property type="match status" value="1"/>
</dbReference>
<reference evidence="7 8" key="1">
    <citation type="journal article" date="2021" name="Microbiol. Resour. Announc.">
        <title>Draft Genome Sequence of Coralloluteibacterium stylophorae LMG 29479T.</title>
        <authorList>
            <person name="Karlyshev A.V."/>
            <person name="Kudryashova E.B."/>
            <person name="Ariskina E.V."/>
            <person name="Conroy A.P."/>
            <person name="Abidueva E.Y."/>
        </authorList>
    </citation>
    <scope>NUCLEOTIDE SEQUENCE [LARGE SCALE GENOMIC DNA]</scope>
    <source>
        <strain evidence="7 8">LMG 29479</strain>
    </source>
</reference>
<dbReference type="GO" id="GO:0017004">
    <property type="term" value="P:cytochrome complex assembly"/>
    <property type="evidence" value="ECO:0007669"/>
    <property type="project" value="UniProtKB-KW"/>
</dbReference>
<evidence type="ECO:0000256" key="3">
    <source>
        <dbReference type="ARBA" id="ARBA00023157"/>
    </source>
</evidence>
<evidence type="ECO:0000256" key="4">
    <source>
        <dbReference type="ARBA" id="ARBA00023284"/>
    </source>
</evidence>
<dbReference type="RefSeq" id="WP_213173541.1">
    <property type="nucleotide sequence ID" value="NZ_JAGQFT020000003.1"/>
</dbReference>
<gene>
    <name evidence="7" type="ORF">KB893_005705</name>
</gene>
<dbReference type="InterPro" id="IPR050553">
    <property type="entry name" value="Thioredoxin_ResA/DsbE_sf"/>
</dbReference>
<dbReference type="PANTHER" id="PTHR42852">
    <property type="entry name" value="THIOL:DISULFIDE INTERCHANGE PROTEIN DSBE"/>
    <property type="match status" value="1"/>
</dbReference>
<dbReference type="SUPFAM" id="SSF52833">
    <property type="entry name" value="Thioredoxin-like"/>
    <property type="match status" value="1"/>
</dbReference>
<dbReference type="InterPro" id="IPR017937">
    <property type="entry name" value="Thioredoxin_CS"/>
</dbReference>
<dbReference type="PANTHER" id="PTHR42852:SF6">
    <property type="entry name" value="THIOL:DISULFIDE INTERCHANGE PROTEIN DSBE"/>
    <property type="match status" value="1"/>
</dbReference>
<evidence type="ECO:0000313" key="7">
    <source>
        <dbReference type="EMBL" id="MBS7456629.1"/>
    </source>
</evidence>
<dbReference type="GO" id="GO:0016209">
    <property type="term" value="F:antioxidant activity"/>
    <property type="evidence" value="ECO:0007669"/>
    <property type="project" value="InterPro"/>
</dbReference>
<dbReference type="PROSITE" id="PS51257">
    <property type="entry name" value="PROKAR_LIPOPROTEIN"/>
    <property type="match status" value="1"/>
</dbReference>
<comment type="caution">
    <text evidence="7">The sequence shown here is derived from an EMBL/GenBank/DDBJ whole genome shotgun (WGS) entry which is preliminary data.</text>
</comment>
<dbReference type="InterPro" id="IPR036249">
    <property type="entry name" value="Thioredoxin-like_sf"/>
</dbReference>
<keyword evidence="2" id="KW-0201">Cytochrome c-type biogenesis</keyword>
<comment type="subcellular location">
    <subcellularLocation>
        <location evidence="1">Cell envelope</location>
    </subcellularLocation>
</comment>
<evidence type="ECO:0000256" key="1">
    <source>
        <dbReference type="ARBA" id="ARBA00004196"/>
    </source>
</evidence>
<evidence type="ECO:0000259" key="6">
    <source>
        <dbReference type="PROSITE" id="PS51352"/>
    </source>
</evidence>
<dbReference type="PROSITE" id="PS00194">
    <property type="entry name" value="THIOREDOXIN_1"/>
    <property type="match status" value="1"/>
</dbReference>
<feature type="chain" id="PRO_5042931393" evidence="5">
    <location>
        <begin position="19"/>
        <end position="186"/>
    </location>
</feature>
<dbReference type="GO" id="GO:0030313">
    <property type="term" value="C:cell envelope"/>
    <property type="evidence" value="ECO:0007669"/>
    <property type="project" value="UniProtKB-SubCell"/>
</dbReference>
<protein>
    <submittedName>
        <fullName evidence="7">TlpA family protein disulfide reductase</fullName>
    </submittedName>
</protein>
<dbReference type="Pfam" id="PF00578">
    <property type="entry name" value="AhpC-TSA"/>
    <property type="match status" value="1"/>
</dbReference>
<keyword evidence="8" id="KW-1185">Reference proteome</keyword>
<proteinExistence type="predicted"/>
<dbReference type="InterPro" id="IPR000866">
    <property type="entry name" value="AhpC/TSA"/>
</dbReference>
<dbReference type="PROSITE" id="PS51352">
    <property type="entry name" value="THIOREDOXIN_2"/>
    <property type="match status" value="1"/>
</dbReference>
<organism evidence="7 8">
    <name type="scientific">Coralloluteibacterium stylophorae</name>
    <dbReference type="NCBI Taxonomy" id="1776034"/>
    <lineage>
        <taxon>Bacteria</taxon>
        <taxon>Pseudomonadati</taxon>
        <taxon>Pseudomonadota</taxon>
        <taxon>Gammaproteobacteria</taxon>
        <taxon>Lysobacterales</taxon>
        <taxon>Lysobacteraceae</taxon>
        <taxon>Coralloluteibacterium</taxon>
    </lineage>
</organism>
<feature type="domain" description="Thioredoxin" evidence="6">
    <location>
        <begin position="24"/>
        <end position="182"/>
    </location>
</feature>
<dbReference type="GO" id="GO:0015036">
    <property type="term" value="F:disulfide oxidoreductase activity"/>
    <property type="evidence" value="ECO:0007669"/>
    <property type="project" value="UniProtKB-ARBA"/>
</dbReference>
<dbReference type="Gene3D" id="3.40.30.10">
    <property type="entry name" value="Glutaredoxin"/>
    <property type="match status" value="1"/>
</dbReference>
<dbReference type="InterPro" id="IPR013766">
    <property type="entry name" value="Thioredoxin_domain"/>
</dbReference>
<evidence type="ECO:0000256" key="5">
    <source>
        <dbReference type="SAM" id="SignalP"/>
    </source>
</evidence>
<evidence type="ECO:0000313" key="8">
    <source>
        <dbReference type="Proteomes" id="UP000675747"/>
    </source>
</evidence>
<keyword evidence="5" id="KW-0732">Signal</keyword>
<dbReference type="Proteomes" id="UP000675747">
    <property type="component" value="Unassembled WGS sequence"/>
</dbReference>
<keyword evidence="4" id="KW-0676">Redox-active center</keyword>
<sequence>MSRAERIAPFLLAALALAACGDETPPAASAPESAAVAPAPAGDVPAPAPLALSVETLDHGRFDLASERGRWVVLNYWATWCAPCLKEMPDLDAFASAREDVRVLGLAYEEIAADDMRGFLQEHPVGYPIAIVDVYAPPPPGLEAPRGLPMTHLVGPDGAIVRSFLGPVTGADLEAEIAAAASEAGT</sequence>
<dbReference type="AlphaFoldDB" id="A0AAP2FXT3"/>
<name>A0AAP2FXT3_9GAMM</name>
<accession>A0AAP2FXT3</accession>
<dbReference type="EMBL" id="JAGQFT020000003">
    <property type="protein sequence ID" value="MBS7456629.1"/>
    <property type="molecule type" value="Genomic_DNA"/>
</dbReference>